<comment type="caution">
    <text evidence="1">The sequence shown here is derived from an EMBL/GenBank/DDBJ whole genome shotgun (WGS) entry which is preliminary data.</text>
</comment>
<organism evidence="1 2">
    <name type="scientific">Dryococelus australis</name>
    <dbReference type="NCBI Taxonomy" id="614101"/>
    <lineage>
        <taxon>Eukaryota</taxon>
        <taxon>Metazoa</taxon>
        <taxon>Ecdysozoa</taxon>
        <taxon>Arthropoda</taxon>
        <taxon>Hexapoda</taxon>
        <taxon>Insecta</taxon>
        <taxon>Pterygota</taxon>
        <taxon>Neoptera</taxon>
        <taxon>Polyneoptera</taxon>
        <taxon>Phasmatodea</taxon>
        <taxon>Verophasmatodea</taxon>
        <taxon>Anareolatae</taxon>
        <taxon>Phasmatidae</taxon>
        <taxon>Eurycanthinae</taxon>
        <taxon>Dryococelus</taxon>
    </lineage>
</organism>
<protein>
    <submittedName>
        <fullName evidence="1">Uncharacterized protein</fullName>
    </submittedName>
</protein>
<evidence type="ECO:0000313" key="1">
    <source>
        <dbReference type="EMBL" id="KAJ8874036.1"/>
    </source>
</evidence>
<reference evidence="1 2" key="1">
    <citation type="submission" date="2023-02" db="EMBL/GenBank/DDBJ databases">
        <title>LHISI_Scaffold_Assembly.</title>
        <authorList>
            <person name="Stuart O.P."/>
            <person name="Cleave R."/>
            <person name="Magrath M.J.L."/>
            <person name="Mikheyev A.S."/>
        </authorList>
    </citation>
    <scope>NUCLEOTIDE SEQUENCE [LARGE SCALE GENOMIC DNA]</scope>
    <source>
        <strain evidence="1">Daus_M_001</strain>
        <tissue evidence="1">Leg muscle</tissue>
    </source>
</reference>
<name>A0ABQ9GPR9_9NEOP</name>
<proteinExistence type="predicted"/>
<evidence type="ECO:0000313" key="2">
    <source>
        <dbReference type="Proteomes" id="UP001159363"/>
    </source>
</evidence>
<accession>A0ABQ9GPR9</accession>
<dbReference type="EMBL" id="JARBHB010000010">
    <property type="protein sequence ID" value="KAJ8874036.1"/>
    <property type="molecule type" value="Genomic_DNA"/>
</dbReference>
<dbReference type="Proteomes" id="UP001159363">
    <property type="component" value="Chromosome 9"/>
</dbReference>
<keyword evidence="2" id="KW-1185">Reference proteome</keyword>
<gene>
    <name evidence="1" type="ORF">PR048_024876</name>
</gene>
<sequence>MFDLYMGNGKVRRLLIFRSCPFHFVHGQSSAQLVTKISKASMKISKLARPGLFLQHLATISNFFQPRNTHLRETMEVKQPFITQKRAVVSRTTPTSRDRSLAAPKRLGTPTFYEEQPYWVLSLTASLQRSEEDSQCSGPINLLWVTHPGPVVCSTLSSVPACEGRMLGTKECNNHCALELHA</sequence>